<gene>
    <name evidence="1" type="ORF">NCTC11544_03074</name>
</gene>
<reference evidence="1 2" key="1">
    <citation type="submission" date="2018-06" db="EMBL/GenBank/DDBJ databases">
        <authorList>
            <consortium name="Pathogen Informatics"/>
            <person name="Doyle S."/>
        </authorList>
    </citation>
    <scope>NUCLEOTIDE SEQUENCE [LARGE SCALE GENOMIC DNA]</scope>
    <source>
        <strain evidence="1 2">NCTC11544</strain>
    </source>
</reference>
<dbReference type="EMBL" id="UGYN01000002">
    <property type="protein sequence ID" value="SUI69852.1"/>
    <property type="molecule type" value="Genomic_DNA"/>
</dbReference>
<protein>
    <submittedName>
        <fullName evidence="1">Uncharacterized protein</fullName>
    </submittedName>
</protein>
<proteinExistence type="predicted"/>
<dbReference type="AlphaFoldDB" id="A0A379ZYJ7"/>
<evidence type="ECO:0000313" key="1">
    <source>
        <dbReference type="EMBL" id="SUI69852.1"/>
    </source>
</evidence>
<organism evidence="1 2">
    <name type="scientific">Serratia quinivorans</name>
    <dbReference type="NCBI Taxonomy" id="137545"/>
    <lineage>
        <taxon>Bacteria</taxon>
        <taxon>Pseudomonadati</taxon>
        <taxon>Pseudomonadota</taxon>
        <taxon>Gammaproteobacteria</taxon>
        <taxon>Enterobacterales</taxon>
        <taxon>Yersiniaceae</taxon>
        <taxon>Serratia</taxon>
    </lineage>
</organism>
<dbReference type="Proteomes" id="UP000255529">
    <property type="component" value="Unassembled WGS sequence"/>
</dbReference>
<accession>A0A379ZYJ7</accession>
<evidence type="ECO:0000313" key="2">
    <source>
        <dbReference type="Proteomes" id="UP000255529"/>
    </source>
</evidence>
<sequence>MAKSQKITQTSAHQAGERLVMLFWSLWGSKLATPYKYRVWLILQISYYDSS</sequence>
<name>A0A379ZYJ7_9GAMM</name>